<dbReference type="EMBL" id="AP017928">
    <property type="protein sequence ID" value="BBA33262.1"/>
    <property type="molecule type" value="Genomic_DNA"/>
</dbReference>
<gene>
    <name evidence="2" type="ORF">sS8_1302</name>
</gene>
<protein>
    <submittedName>
        <fullName evidence="2">Putative membrane protein</fullName>
    </submittedName>
</protein>
<sequence>MPTRDFSDDEYRAEFTKDTSVSDKSINVKALELALDIRKFEVDLYWKRATYFWTFIAATLAGFVAIQASSSSNKADLSVLLCNLGIVFSFGWLCVNRGSKYWQENWENHVDMLEDPVNGPLYKVKSPPAKPGAYWVSASKAP</sequence>
<evidence type="ECO:0000313" key="2">
    <source>
        <dbReference type="EMBL" id="BBA33262.1"/>
    </source>
</evidence>
<keyword evidence="1" id="KW-0812">Transmembrane</keyword>
<keyword evidence="1" id="KW-0472">Membrane</keyword>
<feature type="transmembrane region" description="Helical" evidence="1">
    <location>
        <begin position="49"/>
        <end position="69"/>
    </location>
</feature>
<dbReference type="Pfam" id="PF24838">
    <property type="entry name" value="8xMP"/>
    <property type="match status" value="1"/>
</dbReference>
<organism evidence="2 3">
    <name type="scientific">Methylocaldum marinum</name>
    <dbReference type="NCBI Taxonomy" id="1432792"/>
    <lineage>
        <taxon>Bacteria</taxon>
        <taxon>Pseudomonadati</taxon>
        <taxon>Pseudomonadota</taxon>
        <taxon>Gammaproteobacteria</taxon>
        <taxon>Methylococcales</taxon>
        <taxon>Methylococcaceae</taxon>
        <taxon>Methylocaldum</taxon>
    </lineage>
</organism>
<evidence type="ECO:0000313" key="3">
    <source>
        <dbReference type="Proteomes" id="UP000266313"/>
    </source>
</evidence>
<proteinExistence type="predicted"/>
<dbReference type="KEGG" id="mmai:sS8_1302"/>
<evidence type="ECO:0000256" key="1">
    <source>
        <dbReference type="SAM" id="Phobius"/>
    </source>
</evidence>
<reference evidence="2 3" key="1">
    <citation type="submission" date="2016-12" db="EMBL/GenBank/DDBJ databases">
        <title>Genome sequencing of Methylocaldum marinum.</title>
        <authorList>
            <person name="Takeuchi M."/>
            <person name="Kamagata Y."/>
            <person name="Hiraoka S."/>
            <person name="Oshima K."/>
            <person name="Hattori M."/>
            <person name="Iwasaki W."/>
        </authorList>
    </citation>
    <scope>NUCLEOTIDE SEQUENCE [LARGE SCALE GENOMIC DNA]</scope>
    <source>
        <strain evidence="2 3">S8</strain>
    </source>
</reference>
<dbReference type="InterPro" id="IPR056918">
    <property type="entry name" value="8xMP"/>
</dbReference>
<dbReference type="AlphaFoldDB" id="A0A250KNZ5"/>
<dbReference type="RefSeq" id="WP_197716699.1">
    <property type="nucleotide sequence ID" value="NZ_AP017928.1"/>
</dbReference>
<dbReference type="Proteomes" id="UP000266313">
    <property type="component" value="Chromosome"/>
</dbReference>
<name>A0A250KNZ5_9GAMM</name>
<accession>A0A250KNZ5</accession>
<keyword evidence="3" id="KW-1185">Reference proteome</keyword>
<keyword evidence="1" id="KW-1133">Transmembrane helix</keyword>
<feature type="transmembrane region" description="Helical" evidence="1">
    <location>
        <begin position="75"/>
        <end position="95"/>
    </location>
</feature>